<sequence length="950" mass="108620">MMGKRAKKPAKDGDKSGQQDGSSKACGSTSAGGRRAKKEKEKDLIDIAVRDLVLNMSECDNTDVPRREQFRRVVLVKYLQQNVESMYPQIGRETYRVPDVHINKGKEGEINQDGVSELIQPTDTDIRSDRAHSFVIDMVYQLSKRMKETKIGPFFIISSYEYDHFLSRLKASFDEKLCPYDVDVNFPNGSGHDRGEIDILIVLPKHVIFMEIKAIGDNFGDYGGDKLIPVRENIKKSTKQLLRDQKVFDHIMADLKLQDFKCTDIVALPNLERQCLKEALRDEDLWEKCQGIKFICKEDMPKSRLNFQEDFHVFYKWWIDNVFPEIYDDEKYSLIGLSQGRHTNWSSLSQQENLNTENEVNQMSPLDEIKIIVGRYIGFMSVVRVCNNSNTKLHRIEGVMEGRRKGQLVWYVGEKFANIVLTPDQKRYLDANIRLGYLCGPPGSGKTVVLSLRARRWILNDDNFVVVVNMYRGAPGRAIGKQILNTITSNSDKNKESFLKYHTMEIGVDVSVDKFNREEFVKEIKSRWKEDLGDGGQRVMFIVDETYVQSYWNTVFQALRQEFVNSAMWCAGLYGKQPDQFTSLELTKVIRCPPNVQHILLEIDWVDDRKKCYVTDSTTAFLPSNGPQVLTIRHQEHTEYVNVSPSQCPLCGNDLVEIFRKLQVRNPGRAHTEPDLRMWSLQCSEIILLVNMPRTLYSPDPAGFLDTTVDKYRDYMRTFQDCPMLQKLNQAGYPTKVHTNLSCSDLVTKKVQDVINVTWIYTYQGLENKVIIFLPGDEAMPDNCSESYFTEAALNIPCPGLMGSEVKEGQENVDMTGRQTSRGDSESGNSEGIGVSTDSDCSDSDNTPEYNKQRRQMENSQEGMTCQGKLCDDCWCSCEVEQPCPSGDEDLRETINPAQDNSVPFPEPKSTPLEERIVSTADMNRYTRWDKSNLFISGSRCTSQLILITR</sequence>
<accession>A0A0B7B928</accession>
<dbReference type="SUPFAM" id="SSF52540">
    <property type="entry name" value="P-loop containing nucleoside triphosphate hydrolases"/>
    <property type="match status" value="1"/>
</dbReference>
<gene>
    <name evidence="2" type="primary">ORF165991</name>
    <name evidence="3" type="synonym">ORF166000</name>
</gene>
<reference evidence="2" key="1">
    <citation type="submission" date="2014-12" db="EMBL/GenBank/DDBJ databases">
        <title>Insight into the proteome of Arion vulgaris.</title>
        <authorList>
            <person name="Aradska J."/>
            <person name="Bulat T."/>
            <person name="Smidak R."/>
            <person name="Sarate P."/>
            <person name="Gangsoo J."/>
            <person name="Sialana F."/>
            <person name="Bilban M."/>
            <person name="Lubec G."/>
        </authorList>
    </citation>
    <scope>NUCLEOTIDE SEQUENCE</scope>
    <source>
        <tissue evidence="2">Skin</tissue>
    </source>
</reference>
<name>A0A0B7B928_9EUPU</name>
<dbReference type="AlphaFoldDB" id="A0A0B7B928"/>
<dbReference type="EMBL" id="HACG01041711">
    <property type="protein sequence ID" value="CEK88576.1"/>
    <property type="molecule type" value="Transcribed_RNA"/>
</dbReference>
<proteinExistence type="predicted"/>
<evidence type="ECO:0000313" key="3">
    <source>
        <dbReference type="EMBL" id="CEK88576.1"/>
    </source>
</evidence>
<evidence type="ECO:0000313" key="2">
    <source>
        <dbReference type="EMBL" id="CEK88575.1"/>
    </source>
</evidence>
<feature type="compositionally biased region" description="Polar residues" evidence="1">
    <location>
        <begin position="817"/>
        <end position="830"/>
    </location>
</feature>
<feature type="region of interest" description="Disordered" evidence="1">
    <location>
        <begin position="808"/>
        <end position="861"/>
    </location>
</feature>
<protein>
    <submittedName>
        <fullName evidence="2">Uncharacterized protein</fullName>
    </submittedName>
</protein>
<dbReference type="InterPro" id="IPR027417">
    <property type="entry name" value="P-loop_NTPase"/>
</dbReference>
<dbReference type="EMBL" id="HACG01041710">
    <property type="protein sequence ID" value="CEK88575.1"/>
    <property type="molecule type" value="Transcribed_RNA"/>
</dbReference>
<feature type="compositionally biased region" description="Polar residues" evidence="1">
    <location>
        <begin position="18"/>
        <end position="31"/>
    </location>
</feature>
<evidence type="ECO:0000256" key="1">
    <source>
        <dbReference type="SAM" id="MobiDB-lite"/>
    </source>
</evidence>
<feature type="region of interest" description="Disordered" evidence="1">
    <location>
        <begin position="1"/>
        <end position="40"/>
    </location>
</feature>
<organism evidence="2">
    <name type="scientific">Arion vulgaris</name>
    <dbReference type="NCBI Taxonomy" id="1028688"/>
    <lineage>
        <taxon>Eukaryota</taxon>
        <taxon>Metazoa</taxon>
        <taxon>Spiralia</taxon>
        <taxon>Lophotrochozoa</taxon>
        <taxon>Mollusca</taxon>
        <taxon>Gastropoda</taxon>
        <taxon>Heterobranchia</taxon>
        <taxon>Euthyneura</taxon>
        <taxon>Panpulmonata</taxon>
        <taxon>Eupulmonata</taxon>
        <taxon>Stylommatophora</taxon>
        <taxon>Helicina</taxon>
        <taxon>Arionoidea</taxon>
        <taxon>Arionidae</taxon>
        <taxon>Arion</taxon>
    </lineage>
</organism>